<dbReference type="AlphaFoldDB" id="A0A1H4A6P1"/>
<keyword evidence="3" id="KW-1185">Reference proteome</keyword>
<dbReference type="EMBL" id="FNQY01000013">
    <property type="protein sequence ID" value="SEA31597.1"/>
    <property type="molecule type" value="Genomic_DNA"/>
</dbReference>
<evidence type="ECO:0000313" key="2">
    <source>
        <dbReference type="EMBL" id="SEA31597.1"/>
    </source>
</evidence>
<dbReference type="STRING" id="551991.SAMN05192529_11391"/>
<dbReference type="InterPro" id="IPR046487">
    <property type="entry name" value="DUF6580"/>
</dbReference>
<protein>
    <submittedName>
        <fullName evidence="2">Uncharacterized protein</fullName>
    </submittedName>
</protein>
<sequence>MVTLKEFLAFPAFVPNFVKDTLFKFIIVEKRSKIVVCFCLLIAVALIMRLIPMPAGIYGVTPMYAMAIFGGVVFKKDKKYAFLLPLLSFFICDVVVEVLFKLGAWSTPGFYEGQLINYILFALLTVIGFGVKKPGIVSVGIASLVAPTIFYILSNLSVWAFAGFYPMTADGLKGCYIAGFPFYFPYSLLSTLVFSAILFGVYSLYKAKSKALHLSHS</sequence>
<evidence type="ECO:0000313" key="3">
    <source>
        <dbReference type="Proteomes" id="UP000199041"/>
    </source>
</evidence>
<feature type="transmembrane region" description="Helical" evidence="1">
    <location>
        <begin position="34"/>
        <end position="51"/>
    </location>
</feature>
<feature type="transmembrane region" description="Helical" evidence="1">
    <location>
        <begin position="182"/>
        <end position="205"/>
    </location>
</feature>
<keyword evidence="1" id="KW-1133">Transmembrane helix</keyword>
<feature type="transmembrane region" description="Helical" evidence="1">
    <location>
        <begin position="138"/>
        <end position="162"/>
    </location>
</feature>
<accession>A0A1H4A6P1</accession>
<dbReference type="Proteomes" id="UP000199041">
    <property type="component" value="Unassembled WGS sequence"/>
</dbReference>
<feature type="transmembrane region" description="Helical" evidence="1">
    <location>
        <begin position="57"/>
        <end position="74"/>
    </location>
</feature>
<keyword evidence="1" id="KW-0472">Membrane</keyword>
<dbReference type="Pfam" id="PF20221">
    <property type="entry name" value="DUF6580"/>
    <property type="match status" value="1"/>
</dbReference>
<reference evidence="2 3" key="1">
    <citation type="submission" date="2016-10" db="EMBL/GenBank/DDBJ databases">
        <authorList>
            <person name="de Groot N.N."/>
        </authorList>
    </citation>
    <scope>NUCLEOTIDE SEQUENCE [LARGE SCALE GENOMIC DNA]</scope>
    <source>
        <strain evidence="2 3">Vu-144</strain>
    </source>
</reference>
<gene>
    <name evidence="2" type="ORF">SAMN05192529_11391</name>
</gene>
<feature type="transmembrane region" description="Helical" evidence="1">
    <location>
        <begin position="81"/>
        <end position="103"/>
    </location>
</feature>
<feature type="transmembrane region" description="Helical" evidence="1">
    <location>
        <begin position="115"/>
        <end position="131"/>
    </location>
</feature>
<evidence type="ECO:0000256" key="1">
    <source>
        <dbReference type="SAM" id="Phobius"/>
    </source>
</evidence>
<keyword evidence="1" id="KW-0812">Transmembrane</keyword>
<proteinExistence type="predicted"/>
<organism evidence="2 3">
    <name type="scientific">Arachidicoccus rhizosphaerae</name>
    <dbReference type="NCBI Taxonomy" id="551991"/>
    <lineage>
        <taxon>Bacteria</taxon>
        <taxon>Pseudomonadati</taxon>
        <taxon>Bacteroidota</taxon>
        <taxon>Chitinophagia</taxon>
        <taxon>Chitinophagales</taxon>
        <taxon>Chitinophagaceae</taxon>
        <taxon>Arachidicoccus</taxon>
    </lineage>
</organism>
<name>A0A1H4A6P1_9BACT</name>